<dbReference type="Gene3D" id="1.10.238.10">
    <property type="entry name" value="EF-hand"/>
    <property type="match status" value="1"/>
</dbReference>
<keyword evidence="2" id="KW-1185">Reference proteome</keyword>
<reference evidence="2" key="1">
    <citation type="journal article" date="2019" name="Int. J. Syst. Evol. Microbiol.">
        <title>The Global Catalogue of Microorganisms (GCM) 10K type strain sequencing project: providing services to taxonomists for standard genome sequencing and annotation.</title>
        <authorList>
            <consortium name="The Broad Institute Genomics Platform"/>
            <consortium name="The Broad Institute Genome Sequencing Center for Infectious Disease"/>
            <person name="Wu L."/>
            <person name="Ma J."/>
        </authorList>
    </citation>
    <scope>NUCLEOTIDE SEQUENCE [LARGE SCALE GENOMIC DNA]</scope>
    <source>
        <strain evidence="2">KCTC 42498</strain>
    </source>
</reference>
<name>A0ABW5IQL9_9BACT</name>
<organism evidence="1 2">
    <name type="scientific">Pontibacter locisalis</name>
    <dbReference type="NCBI Taxonomy" id="1719035"/>
    <lineage>
        <taxon>Bacteria</taxon>
        <taxon>Pseudomonadati</taxon>
        <taxon>Bacteroidota</taxon>
        <taxon>Cytophagia</taxon>
        <taxon>Cytophagales</taxon>
        <taxon>Hymenobacteraceae</taxon>
        <taxon>Pontibacter</taxon>
    </lineage>
</organism>
<accession>A0ABW5IQL9</accession>
<proteinExistence type="predicted"/>
<dbReference type="EMBL" id="JBHULU010000027">
    <property type="protein sequence ID" value="MFD2515962.1"/>
    <property type="molecule type" value="Genomic_DNA"/>
</dbReference>
<protein>
    <recommendedName>
        <fullName evidence="3">EF hand</fullName>
    </recommendedName>
</protein>
<dbReference type="SUPFAM" id="SSF47473">
    <property type="entry name" value="EF-hand"/>
    <property type="match status" value="1"/>
</dbReference>
<dbReference type="RefSeq" id="WP_377511818.1">
    <property type="nucleotide sequence ID" value="NZ_JBHULU010000027.1"/>
</dbReference>
<sequence>MVRNSFSTAKRVTSCFSLALLFGCKGGEIEKTTEEMVDDEPVADKAVVVDTWDEGRFFDEFAASKNYGYWDLNKDKHLSEVEFTSSFNNVWDVNGEGRVSQSEWETAISDFGVKAADWTAWNTDGDGYMETAEFEADFAQIGWFSTWDQDKDNLVTEQEYTAGVYQLWDTDGDNQLDRTEYTRYNKYYGR</sequence>
<dbReference type="InterPro" id="IPR011992">
    <property type="entry name" value="EF-hand-dom_pair"/>
</dbReference>
<dbReference type="PROSITE" id="PS51257">
    <property type="entry name" value="PROKAR_LIPOPROTEIN"/>
    <property type="match status" value="1"/>
</dbReference>
<comment type="caution">
    <text evidence="1">The sequence shown here is derived from an EMBL/GenBank/DDBJ whole genome shotgun (WGS) entry which is preliminary data.</text>
</comment>
<dbReference type="Proteomes" id="UP001597544">
    <property type="component" value="Unassembled WGS sequence"/>
</dbReference>
<dbReference type="InterPro" id="IPR018247">
    <property type="entry name" value="EF_Hand_1_Ca_BS"/>
</dbReference>
<dbReference type="PROSITE" id="PS00018">
    <property type="entry name" value="EF_HAND_1"/>
    <property type="match status" value="2"/>
</dbReference>
<evidence type="ECO:0000313" key="2">
    <source>
        <dbReference type="Proteomes" id="UP001597544"/>
    </source>
</evidence>
<evidence type="ECO:0008006" key="3">
    <source>
        <dbReference type="Google" id="ProtNLM"/>
    </source>
</evidence>
<evidence type="ECO:0000313" key="1">
    <source>
        <dbReference type="EMBL" id="MFD2515962.1"/>
    </source>
</evidence>
<gene>
    <name evidence="1" type="ORF">ACFSRY_18970</name>
</gene>